<dbReference type="PROSITE" id="PS50887">
    <property type="entry name" value="GGDEF"/>
    <property type="match status" value="1"/>
</dbReference>
<dbReference type="PANTHER" id="PTHR44757:SF2">
    <property type="entry name" value="BIOFILM ARCHITECTURE MAINTENANCE PROTEIN MBAA"/>
    <property type="match status" value="1"/>
</dbReference>
<evidence type="ECO:0000256" key="2">
    <source>
        <dbReference type="ARBA" id="ARBA00012282"/>
    </source>
</evidence>
<dbReference type="InterPro" id="IPR000160">
    <property type="entry name" value="GGDEF_dom"/>
</dbReference>
<gene>
    <name evidence="11" type="ORF">AYO28_02730</name>
</gene>
<dbReference type="Gene3D" id="3.20.20.450">
    <property type="entry name" value="EAL domain"/>
    <property type="match status" value="1"/>
</dbReference>
<evidence type="ECO:0000256" key="5">
    <source>
        <dbReference type="ARBA" id="ARBA00022989"/>
    </source>
</evidence>
<evidence type="ECO:0000256" key="3">
    <source>
        <dbReference type="ARBA" id="ARBA00022636"/>
    </source>
</evidence>
<sequence length="750" mass="82259">MTTRILVQGNTTRVLPTRVRSTAYRLLPLGFAVIGIGLSVALGRLDVQRQESEQFANASVRLSGIRAALEAQMRSAFGETEGIAQLLSADGNISTAHFHDMARQALESVSYIRHISVAPNDVVADVYPLNANHNERIVGLDYRLLPAQYPLVQRARESGDAVLAGPVQLYQGGRGLIYRRPVFLKGHKGVRLYWGNVSVVADIDSLLRAAGVVEDANFRLALRGADGAGAAGAMIWGEARLFADSAVTLNVDVPGGTWQLAAMPRSGWSSISLFGSPLFLFALCATGLFSVFVAQLNRSNRLINQRNAELKHSQAQLERLAHYDAITGLPNRVLFLRRLEQALAAPRIQSAVLLLDIDGFKQVNDSLGHDLGDLLLEQAAQRLVAGIGAHDTVCRLGGDEFAFILARAGSPDEVGRVVDVLLRALQRPFDLKGNAALVSGSIGVALCPEHGLSAEILMRHADTAMYAAKEGGRNAWRLYHADMTARLQQRLAMESALRRALEQREFELWYQPRIDLFNGRVEGAEALLRWRDPQQGLVSPGDFIPLAERTGLIIPLGEQVLDMVCQQIRQWRDRELLPGPIAINVAALQIERSDYVHSLVRCLERHGLGAELLEVEITESLLMESQQRACEVLAQLQALGVATAVDDFGTGYSSLAYLKALPIDHLKIDRAFIKDLPHGENDVAITRAIIDLGHALGYRITAEGIETEEQHQFLRNAGCDHGQGYLIGRPMPAERFEHWLAGERFTSAQC</sequence>
<dbReference type="InterPro" id="IPR052155">
    <property type="entry name" value="Biofilm_reg_signaling"/>
</dbReference>
<dbReference type="InterPro" id="IPR001633">
    <property type="entry name" value="EAL_dom"/>
</dbReference>
<evidence type="ECO:0000313" key="11">
    <source>
        <dbReference type="EMBL" id="OAI84815.1"/>
    </source>
</evidence>
<proteinExistence type="predicted"/>
<dbReference type="SMART" id="SM01079">
    <property type="entry name" value="CHASE"/>
    <property type="match status" value="1"/>
</dbReference>
<evidence type="ECO:0000259" key="8">
    <source>
        <dbReference type="PROSITE" id="PS50839"/>
    </source>
</evidence>
<feature type="domain" description="EAL" evidence="9">
    <location>
        <begin position="490"/>
        <end position="744"/>
    </location>
</feature>
<dbReference type="CDD" id="cd01948">
    <property type="entry name" value="EAL"/>
    <property type="match status" value="1"/>
</dbReference>
<organism evidence="11 12">
    <name type="scientific">Pseudomonas putida</name>
    <name type="common">Arthrobacter siderocapsulatus</name>
    <dbReference type="NCBI Taxonomy" id="303"/>
    <lineage>
        <taxon>Bacteria</taxon>
        <taxon>Pseudomonadati</taxon>
        <taxon>Pseudomonadota</taxon>
        <taxon>Gammaproteobacteria</taxon>
        <taxon>Pseudomonadales</taxon>
        <taxon>Pseudomonadaceae</taxon>
        <taxon>Pseudomonas</taxon>
    </lineage>
</organism>
<feature type="domain" description="GGDEF" evidence="10">
    <location>
        <begin position="348"/>
        <end position="481"/>
    </location>
</feature>
<dbReference type="InterPro" id="IPR042240">
    <property type="entry name" value="CHASE_sf"/>
</dbReference>
<dbReference type="Pfam" id="PF00563">
    <property type="entry name" value="EAL"/>
    <property type="match status" value="1"/>
</dbReference>
<dbReference type="GO" id="GO:0007165">
    <property type="term" value="P:signal transduction"/>
    <property type="evidence" value="ECO:0007669"/>
    <property type="project" value="UniProtKB-ARBA"/>
</dbReference>
<dbReference type="Pfam" id="PF00990">
    <property type="entry name" value="GGDEF"/>
    <property type="match status" value="1"/>
</dbReference>
<dbReference type="InterPro" id="IPR029787">
    <property type="entry name" value="Nucleotide_cyclase"/>
</dbReference>
<dbReference type="GO" id="GO:0071111">
    <property type="term" value="F:cyclic-guanylate-specific phosphodiesterase activity"/>
    <property type="evidence" value="ECO:0007669"/>
    <property type="project" value="UniProtKB-EC"/>
</dbReference>
<feature type="domain" description="CHASE" evidence="8">
    <location>
        <begin position="122"/>
        <end position="261"/>
    </location>
</feature>
<dbReference type="PROSITE" id="PS50883">
    <property type="entry name" value="EAL"/>
    <property type="match status" value="1"/>
</dbReference>
<dbReference type="CDD" id="cd01949">
    <property type="entry name" value="GGDEF"/>
    <property type="match status" value="1"/>
</dbReference>
<dbReference type="InterPro" id="IPR006189">
    <property type="entry name" value="CHASE_dom"/>
</dbReference>
<evidence type="ECO:0000256" key="1">
    <source>
        <dbReference type="ARBA" id="ARBA00004370"/>
    </source>
</evidence>
<dbReference type="InterPro" id="IPR035919">
    <property type="entry name" value="EAL_sf"/>
</dbReference>
<dbReference type="EC" id="3.1.4.52" evidence="2"/>
<dbReference type="SUPFAM" id="SSF55073">
    <property type="entry name" value="Nucleotide cyclase"/>
    <property type="match status" value="1"/>
</dbReference>
<dbReference type="Gene3D" id="3.30.70.270">
    <property type="match status" value="1"/>
</dbReference>
<dbReference type="SUPFAM" id="SSF141868">
    <property type="entry name" value="EAL domain-like"/>
    <property type="match status" value="1"/>
</dbReference>
<dbReference type="Gene3D" id="3.30.450.350">
    <property type="entry name" value="CHASE domain"/>
    <property type="match status" value="1"/>
</dbReference>
<dbReference type="GO" id="GO:0016020">
    <property type="term" value="C:membrane"/>
    <property type="evidence" value="ECO:0007669"/>
    <property type="project" value="UniProtKB-SubCell"/>
</dbReference>
<feature type="transmembrane region" description="Helical" evidence="7">
    <location>
        <begin position="23"/>
        <end position="42"/>
    </location>
</feature>
<dbReference type="AlphaFoldDB" id="A0A177SA27"/>
<keyword evidence="5 7" id="KW-1133">Transmembrane helix</keyword>
<dbReference type="InterPro" id="IPR043128">
    <property type="entry name" value="Rev_trsase/Diguanyl_cyclase"/>
</dbReference>
<protein>
    <recommendedName>
        <fullName evidence="2">cyclic-guanylate-specific phosphodiesterase</fullName>
        <ecNumber evidence="2">3.1.4.52</ecNumber>
    </recommendedName>
</protein>
<dbReference type="SMART" id="SM00267">
    <property type="entry name" value="GGDEF"/>
    <property type="match status" value="1"/>
</dbReference>
<dbReference type="NCBIfam" id="TIGR00254">
    <property type="entry name" value="GGDEF"/>
    <property type="match status" value="1"/>
</dbReference>
<dbReference type="Pfam" id="PF03924">
    <property type="entry name" value="CHASE"/>
    <property type="match status" value="1"/>
</dbReference>
<dbReference type="Proteomes" id="UP000077752">
    <property type="component" value="Unassembled WGS sequence"/>
</dbReference>
<comment type="subcellular location">
    <subcellularLocation>
        <location evidence="1">Membrane</location>
    </subcellularLocation>
</comment>
<dbReference type="PANTHER" id="PTHR44757">
    <property type="entry name" value="DIGUANYLATE CYCLASE DGCP"/>
    <property type="match status" value="1"/>
</dbReference>
<evidence type="ECO:0000313" key="12">
    <source>
        <dbReference type="Proteomes" id="UP000077752"/>
    </source>
</evidence>
<evidence type="ECO:0000256" key="4">
    <source>
        <dbReference type="ARBA" id="ARBA00022692"/>
    </source>
</evidence>
<evidence type="ECO:0000256" key="6">
    <source>
        <dbReference type="ARBA" id="ARBA00023136"/>
    </source>
</evidence>
<name>A0A177SA27_PSEPU</name>
<comment type="caution">
    <text evidence="11">The sequence shown here is derived from an EMBL/GenBank/DDBJ whole genome shotgun (WGS) entry which is preliminary data.</text>
</comment>
<evidence type="ECO:0000259" key="9">
    <source>
        <dbReference type="PROSITE" id="PS50883"/>
    </source>
</evidence>
<dbReference type="RefSeq" id="WP_064304602.1">
    <property type="nucleotide sequence ID" value="NZ_LUCV01000049.1"/>
</dbReference>
<dbReference type="EMBL" id="LUCV01000049">
    <property type="protein sequence ID" value="OAI84815.1"/>
    <property type="molecule type" value="Genomic_DNA"/>
</dbReference>
<dbReference type="SMART" id="SM00052">
    <property type="entry name" value="EAL"/>
    <property type="match status" value="1"/>
</dbReference>
<dbReference type="PROSITE" id="PS50839">
    <property type="entry name" value="CHASE"/>
    <property type="match status" value="1"/>
</dbReference>
<keyword evidence="3" id="KW-0973">c-di-GMP</keyword>
<accession>A0A177SA27</accession>
<reference evidence="11 12" key="1">
    <citation type="submission" date="2016-03" db="EMBL/GenBank/DDBJ databases">
        <title>Draft Genome Assembly of Pseudomonas putida strain CBF10-2.</title>
        <authorList>
            <person name="Iyer R.S."/>
            <person name="Damania A."/>
        </authorList>
    </citation>
    <scope>NUCLEOTIDE SEQUENCE [LARGE SCALE GENOMIC DNA]</scope>
    <source>
        <strain evidence="11 12">CBF10-2</strain>
    </source>
</reference>
<keyword evidence="4 7" id="KW-0812">Transmembrane</keyword>
<evidence type="ECO:0000259" key="10">
    <source>
        <dbReference type="PROSITE" id="PS50887"/>
    </source>
</evidence>
<keyword evidence="6 7" id="KW-0472">Membrane</keyword>
<evidence type="ECO:0000256" key="7">
    <source>
        <dbReference type="SAM" id="Phobius"/>
    </source>
</evidence>
<dbReference type="FunFam" id="3.20.20.450:FF:000001">
    <property type="entry name" value="Cyclic di-GMP phosphodiesterase yahA"/>
    <property type="match status" value="1"/>
</dbReference>